<dbReference type="AlphaFoldDB" id="K0AYJ7"/>
<dbReference type="GO" id="GO:0030288">
    <property type="term" value="C:outer membrane-bounded periplasmic space"/>
    <property type="evidence" value="ECO:0007669"/>
    <property type="project" value="TreeGrafter"/>
</dbReference>
<evidence type="ECO:0000313" key="7">
    <source>
        <dbReference type="Proteomes" id="UP000006094"/>
    </source>
</evidence>
<sequence>MLKKRSSKLLIVLTIILSLFITACSGKNEEKVSQESKESKTKIIKTVDGDIEIPAEPKRVVVHGYLPTVLALGVNPVGATKQDTKNIHIKDMVSGIESIGEGLGGQVSPEAILSLKPDLIITLGFGDDKEKHDNISKIAPTITIPFDTYKNVHEEMKAFGEILGKEKEAEEWLKEYDKRVNVAKEKVKSVIDEKETVSILGAFNKSCYVYGNGGYRGGQAIYRNLELTPPQVIQKELIDAGETFKQISLEVMKDYSGDYVFFIDESGEGAFDKNSQVWQSLDVVKNDKVLYMEPDFFWPYDPIAVINQTEKVADMLVEKNKSK</sequence>
<protein>
    <submittedName>
        <fullName evidence="6">ABC transporter periplasmic binding protein, FhuD-like protein</fullName>
    </submittedName>
</protein>
<dbReference type="STRING" id="1128398.Curi_c03960"/>
<dbReference type="PROSITE" id="PS50983">
    <property type="entry name" value="FE_B12_PBP"/>
    <property type="match status" value="1"/>
</dbReference>
<keyword evidence="4" id="KW-0732">Signal</keyword>
<gene>
    <name evidence="6" type="ordered locus">Curi_c03960</name>
</gene>
<comment type="subcellular location">
    <subcellularLocation>
        <location evidence="1">Cell envelope</location>
    </subcellularLocation>
</comment>
<evidence type="ECO:0000313" key="6">
    <source>
        <dbReference type="EMBL" id="AFS77471.1"/>
    </source>
</evidence>
<dbReference type="Pfam" id="PF01497">
    <property type="entry name" value="Peripla_BP_2"/>
    <property type="match status" value="1"/>
</dbReference>
<organism evidence="6 7">
    <name type="scientific">Gottschalkia acidurici (strain ATCC 7906 / DSM 604 / BCRC 14475 / CIP 104303 / KCTC 5404 / NCIMB 10678 / 9a)</name>
    <name type="common">Clostridium acidurici</name>
    <dbReference type="NCBI Taxonomy" id="1128398"/>
    <lineage>
        <taxon>Bacteria</taxon>
        <taxon>Bacillati</taxon>
        <taxon>Bacillota</taxon>
        <taxon>Tissierellia</taxon>
        <taxon>Tissierellales</taxon>
        <taxon>Gottschalkiaceae</taxon>
        <taxon>Gottschalkia</taxon>
    </lineage>
</organism>
<dbReference type="InterPro" id="IPR051313">
    <property type="entry name" value="Bact_iron-sidero_bind"/>
</dbReference>
<comment type="similarity">
    <text evidence="2">Belongs to the bacterial solute-binding protein 8 family.</text>
</comment>
<dbReference type="PANTHER" id="PTHR30532:SF26">
    <property type="entry name" value="IRON(3+)-HYDROXAMATE-BINDING PROTEIN FHUD"/>
    <property type="match status" value="1"/>
</dbReference>
<dbReference type="InterPro" id="IPR002491">
    <property type="entry name" value="ABC_transptr_periplasmic_BD"/>
</dbReference>
<dbReference type="HOGENOM" id="CLU_038034_0_1_9"/>
<evidence type="ECO:0000256" key="2">
    <source>
        <dbReference type="ARBA" id="ARBA00008814"/>
    </source>
</evidence>
<accession>K0AYJ7</accession>
<dbReference type="SUPFAM" id="SSF53807">
    <property type="entry name" value="Helical backbone' metal receptor"/>
    <property type="match status" value="1"/>
</dbReference>
<evidence type="ECO:0000256" key="3">
    <source>
        <dbReference type="ARBA" id="ARBA00022448"/>
    </source>
</evidence>
<dbReference type="EMBL" id="CP003326">
    <property type="protein sequence ID" value="AFS77471.1"/>
    <property type="molecule type" value="Genomic_DNA"/>
</dbReference>
<keyword evidence="3" id="KW-0813">Transport</keyword>
<dbReference type="OrthoDB" id="66025at2"/>
<name>K0AYJ7_GOTA9</name>
<feature type="domain" description="Fe/B12 periplasmic-binding" evidence="5">
    <location>
        <begin position="57"/>
        <end position="320"/>
    </location>
</feature>
<dbReference type="eggNOG" id="COG0614">
    <property type="taxonomic scope" value="Bacteria"/>
</dbReference>
<reference evidence="6 7" key="1">
    <citation type="journal article" date="2012" name="PLoS ONE">
        <title>The purine-utilizing bacterium Clostridium acidurici 9a: a genome-guided metabolic reconsideration.</title>
        <authorList>
            <person name="Hartwich K."/>
            <person name="Poehlein A."/>
            <person name="Daniel R."/>
        </authorList>
    </citation>
    <scope>NUCLEOTIDE SEQUENCE [LARGE SCALE GENOMIC DNA]</scope>
    <source>
        <strain evidence="7">ATCC 7906 / DSM 604 / BCRC 14475 / CIP 104303 / KCTC 5404 / NCIMB 10678 / 9a</strain>
    </source>
</reference>
<dbReference type="RefSeq" id="WP_014966608.1">
    <property type="nucleotide sequence ID" value="NC_018664.1"/>
</dbReference>
<evidence type="ECO:0000259" key="5">
    <source>
        <dbReference type="PROSITE" id="PS50983"/>
    </source>
</evidence>
<dbReference type="PANTHER" id="PTHR30532">
    <property type="entry name" value="IRON III DICITRATE-BINDING PERIPLASMIC PROTEIN"/>
    <property type="match status" value="1"/>
</dbReference>
<keyword evidence="7" id="KW-1185">Reference proteome</keyword>
<dbReference type="Gene3D" id="3.40.50.1980">
    <property type="entry name" value="Nitrogenase molybdenum iron protein domain"/>
    <property type="match status" value="2"/>
</dbReference>
<evidence type="ECO:0000256" key="1">
    <source>
        <dbReference type="ARBA" id="ARBA00004196"/>
    </source>
</evidence>
<dbReference type="KEGG" id="cad:Curi_c03960"/>
<evidence type="ECO:0000256" key="4">
    <source>
        <dbReference type="ARBA" id="ARBA00022729"/>
    </source>
</evidence>
<dbReference type="PROSITE" id="PS51257">
    <property type="entry name" value="PROKAR_LIPOPROTEIN"/>
    <property type="match status" value="1"/>
</dbReference>
<proteinExistence type="inferred from homology"/>
<dbReference type="Proteomes" id="UP000006094">
    <property type="component" value="Chromosome"/>
</dbReference>
<dbReference type="GO" id="GO:1901678">
    <property type="term" value="P:iron coordination entity transport"/>
    <property type="evidence" value="ECO:0007669"/>
    <property type="project" value="UniProtKB-ARBA"/>
</dbReference>